<name>A0A2I1Z0R2_STRMT</name>
<accession>A0A2I1Z0R2</accession>
<evidence type="ECO:0000256" key="1">
    <source>
        <dbReference type="SAM" id="Phobius"/>
    </source>
</evidence>
<evidence type="ECO:0000313" key="3">
    <source>
        <dbReference type="Proteomes" id="UP000234971"/>
    </source>
</evidence>
<dbReference type="Proteomes" id="UP000234971">
    <property type="component" value="Unassembled WGS sequence"/>
</dbReference>
<organism evidence="2 3">
    <name type="scientific">Streptococcus mitis</name>
    <dbReference type="NCBI Taxonomy" id="28037"/>
    <lineage>
        <taxon>Bacteria</taxon>
        <taxon>Bacillati</taxon>
        <taxon>Bacillota</taxon>
        <taxon>Bacilli</taxon>
        <taxon>Lactobacillales</taxon>
        <taxon>Streptococcaceae</taxon>
        <taxon>Streptococcus</taxon>
        <taxon>Streptococcus mitis group</taxon>
    </lineage>
</organism>
<dbReference type="EMBL" id="PKIE01000001">
    <property type="protein sequence ID" value="PLA60692.1"/>
    <property type="molecule type" value="Genomic_DNA"/>
</dbReference>
<reference evidence="2 3" key="1">
    <citation type="submission" date="2017-12" db="EMBL/GenBank/DDBJ databases">
        <title>Phylogenetic diversity of female urinary microbiome.</title>
        <authorList>
            <person name="Thomas-White K."/>
            <person name="Wolfe A.J."/>
        </authorList>
    </citation>
    <scope>NUCLEOTIDE SEQUENCE [LARGE SCALE GENOMIC DNA]</scope>
    <source>
        <strain evidence="2 3">UMB1341</strain>
    </source>
</reference>
<keyword evidence="1" id="KW-0812">Transmembrane</keyword>
<proteinExistence type="predicted"/>
<comment type="caution">
    <text evidence="2">The sequence shown here is derived from an EMBL/GenBank/DDBJ whole genome shotgun (WGS) entry which is preliminary data.</text>
</comment>
<dbReference type="RefSeq" id="WP_101784430.1">
    <property type="nucleotide sequence ID" value="NZ_JAJNSD010000006.1"/>
</dbReference>
<protein>
    <submittedName>
        <fullName evidence="2">Uncharacterized protein</fullName>
    </submittedName>
</protein>
<keyword evidence="1" id="KW-0472">Membrane</keyword>
<gene>
    <name evidence="2" type="ORF">CYK18_00285</name>
</gene>
<dbReference type="AlphaFoldDB" id="A0A2I1Z0R2"/>
<keyword evidence="1" id="KW-1133">Transmembrane helix</keyword>
<evidence type="ECO:0000313" key="2">
    <source>
        <dbReference type="EMBL" id="PLA60692.1"/>
    </source>
</evidence>
<feature type="transmembrane region" description="Helical" evidence="1">
    <location>
        <begin position="6"/>
        <end position="23"/>
    </location>
</feature>
<sequence>MNWTTIFAGIAAFVSIVNVFVTIRNNKAQIEAQIISSSRVQWIKEVREIYSNFIKLSTEFHNELLFLRVCDNEENFDKNFNMLRGNLWSSYYQLISYFPKKDSDGRNFEIVSIFNELVNFLEEKLEYSYGDITFSEFVPSFQELQRYDVPEQYKAMLNIVSDEFSCYMKAEWVKAKLEVENQFKFSK</sequence>